<feature type="domain" description="Tripartite ATP-independent periplasmic transporters DctQ component" evidence="10">
    <location>
        <begin position="26"/>
        <end position="155"/>
    </location>
</feature>
<protein>
    <recommendedName>
        <fullName evidence="9">TRAP transporter small permease protein</fullName>
    </recommendedName>
</protein>
<comment type="subunit">
    <text evidence="9">The complex comprises the extracytoplasmic solute receptor protein and the two transmembrane proteins.</text>
</comment>
<evidence type="ECO:0000256" key="2">
    <source>
        <dbReference type="ARBA" id="ARBA00022448"/>
    </source>
</evidence>
<evidence type="ECO:0000259" key="10">
    <source>
        <dbReference type="Pfam" id="PF04290"/>
    </source>
</evidence>
<accession>A0A4R6AE79</accession>
<proteinExistence type="inferred from homology"/>
<feature type="transmembrane region" description="Helical" evidence="9">
    <location>
        <begin position="12"/>
        <end position="36"/>
    </location>
</feature>
<keyword evidence="12" id="KW-1185">Reference proteome</keyword>
<comment type="caution">
    <text evidence="11">The sequence shown here is derived from an EMBL/GenBank/DDBJ whole genome shotgun (WGS) entry which is preliminary data.</text>
</comment>
<reference evidence="11 12" key="1">
    <citation type="submission" date="2019-03" db="EMBL/GenBank/DDBJ databases">
        <title>Primorskyibacter sp. SS33 isolated from sediments.</title>
        <authorList>
            <person name="Xunke S."/>
        </authorList>
    </citation>
    <scope>NUCLEOTIDE SEQUENCE [LARGE SCALE GENOMIC DNA]</scope>
    <source>
        <strain evidence="11 12">SS33</strain>
    </source>
</reference>
<keyword evidence="2 9" id="KW-0813">Transport</keyword>
<dbReference type="GO" id="GO:0015740">
    <property type="term" value="P:C4-dicarboxylate transport"/>
    <property type="evidence" value="ECO:0007669"/>
    <property type="project" value="TreeGrafter"/>
</dbReference>
<evidence type="ECO:0000256" key="4">
    <source>
        <dbReference type="ARBA" id="ARBA00022519"/>
    </source>
</evidence>
<evidence type="ECO:0000256" key="1">
    <source>
        <dbReference type="ARBA" id="ARBA00004429"/>
    </source>
</evidence>
<evidence type="ECO:0000256" key="9">
    <source>
        <dbReference type="RuleBase" id="RU369079"/>
    </source>
</evidence>
<comment type="similarity">
    <text evidence="8 9">Belongs to the TRAP transporter small permease family.</text>
</comment>
<keyword evidence="4 9" id="KW-0997">Cell inner membrane</keyword>
<dbReference type="GO" id="GO:0005886">
    <property type="term" value="C:plasma membrane"/>
    <property type="evidence" value="ECO:0007669"/>
    <property type="project" value="UniProtKB-SubCell"/>
</dbReference>
<evidence type="ECO:0000313" key="12">
    <source>
        <dbReference type="Proteomes" id="UP000295701"/>
    </source>
</evidence>
<comment type="caution">
    <text evidence="9">Lacks conserved residue(s) required for the propagation of feature annotation.</text>
</comment>
<dbReference type="AlphaFoldDB" id="A0A4R6AE79"/>
<gene>
    <name evidence="11" type="ORF">E2L08_06160</name>
</gene>
<dbReference type="RefSeq" id="WP_133396197.1">
    <property type="nucleotide sequence ID" value="NZ_SNAA01000005.1"/>
</dbReference>
<evidence type="ECO:0000256" key="6">
    <source>
        <dbReference type="ARBA" id="ARBA00022989"/>
    </source>
</evidence>
<keyword evidence="5 9" id="KW-0812">Transmembrane</keyword>
<feature type="transmembrane region" description="Helical" evidence="9">
    <location>
        <begin position="128"/>
        <end position="146"/>
    </location>
</feature>
<dbReference type="EMBL" id="SNAA01000005">
    <property type="protein sequence ID" value="TDL81254.1"/>
    <property type="molecule type" value="Genomic_DNA"/>
</dbReference>
<keyword evidence="3" id="KW-1003">Cell membrane</keyword>
<dbReference type="Proteomes" id="UP000295701">
    <property type="component" value="Unassembled WGS sequence"/>
</dbReference>
<evidence type="ECO:0000256" key="8">
    <source>
        <dbReference type="ARBA" id="ARBA00038436"/>
    </source>
</evidence>
<name>A0A4R6AE79_9RHOB</name>
<evidence type="ECO:0000313" key="11">
    <source>
        <dbReference type="EMBL" id="TDL81254.1"/>
    </source>
</evidence>
<evidence type="ECO:0000256" key="5">
    <source>
        <dbReference type="ARBA" id="ARBA00022692"/>
    </source>
</evidence>
<comment type="subcellular location">
    <subcellularLocation>
        <location evidence="1 9">Cell inner membrane</location>
        <topology evidence="1 9">Multi-pass membrane protein</topology>
    </subcellularLocation>
</comment>
<dbReference type="GO" id="GO:0022857">
    <property type="term" value="F:transmembrane transporter activity"/>
    <property type="evidence" value="ECO:0007669"/>
    <property type="project" value="UniProtKB-UniRule"/>
</dbReference>
<dbReference type="InterPro" id="IPR007387">
    <property type="entry name" value="TRAP_DctQ"/>
</dbReference>
<feature type="transmembrane region" description="Helical" evidence="9">
    <location>
        <begin position="86"/>
        <end position="108"/>
    </location>
</feature>
<comment type="function">
    <text evidence="9">Part of the tripartite ATP-independent periplasmic (TRAP) transport system.</text>
</comment>
<dbReference type="OrthoDB" id="4964541at2"/>
<dbReference type="PANTHER" id="PTHR35011:SF2">
    <property type="entry name" value="2,3-DIKETO-L-GULONATE TRAP TRANSPORTER SMALL PERMEASE PROTEIN YIAM"/>
    <property type="match status" value="1"/>
</dbReference>
<dbReference type="PANTHER" id="PTHR35011">
    <property type="entry name" value="2,3-DIKETO-L-GULONATE TRAP TRANSPORTER SMALL PERMEASE PROTEIN YIAM"/>
    <property type="match status" value="1"/>
</dbReference>
<dbReference type="Pfam" id="PF04290">
    <property type="entry name" value="DctQ"/>
    <property type="match status" value="1"/>
</dbReference>
<evidence type="ECO:0000256" key="3">
    <source>
        <dbReference type="ARBA" id="ARBA00022475"/>
    </source>
</evidence>
<keyword evidence="6 9" id="KW-1133">Transmembrane helix</keyword>
<evidence type="ECO:0000256" key="7">
    <source>
        <dbReference type="ARBA" id="ARBA00023136"/>
    </source>
</evidence>
<organism evidence="11 12">
    <name type="scientific">Palleronia sediminis</name>
    <dbReference type="NCBI Taxonomy" id="2547833"/>
    <lineage>
        <taxon>Bacteria</taxon>
        <taxon>Pseudomonadati</taxon>
        <taxon>Pseudomonadota</taxon>
        <taxon>Alphaproteobacteria</taxon>
        <taxon>Rhodobacterales</taxon>
        <taxon>Roseobacteraceae</taxon>
        <taxon>Palleronia</taxon>
    </lineage>
</organism>
<dbReference type="InterPro" id="IPR055348">
    <property type="entry name" value="DctQ"/>
</dbReference>
<keyword evidence="7 9" id="KW-0472">Membrane</keyword>
<sequence>MFSKLDKALAHLEEVFIAILLGSASVILFANVVARYGFNTGVVWAEEVVRYQIIWLVFIGSSVAVRKGIHIGIDALPQVLPAPLAHALRVAVLCICVLFCAALLYYSILLVMQTRAFGQKTSAMQMPFWIVQLAIPIGAGLMGLRFSQALFRTLTRTRPQAETQLIN</sequence>